<dbReference type="InterPro" id="IPR006652">
    <property type="entry name" value="Kelch_1"/>
</dbReference>
<dbReference type="OrthoDB" id="1937631at2"/>
<evidence type="ECO:0000313" key="3">
    <source>
        <dbReference type="Proteomes" id="UP000237749"/>
    </source>
</evidence>
<keyword evidence="3" id="KW-1185">Reference proteome</keyword>
<dbReference type="InterPro" id="IPR015915">
    <property type="entry name" value="Kelch-typ_b-propeller"/>
</dbReference>
<dbReference type="SUPFAM" id="SSF49265">
    <property type="entry name" value="Fibronectin type III"/>
    <property type="match status" value="1"/>
</dbReference>
<dbReference type="EMBL" id="PTJA01000006">
    <property type="protein sequence ID" value="PPK80603.1"/>
    <property type="molecule type" value="Genomic_DNA"/>
</dbReference>
<dbReference type="RefSeq" id="WP_104437292.1">
    <property type="nucleotide sequence ID" value="NZ_PTJA01000006.1"/>
</dbReference>
<dbReference type="PROSITE" id="PS50853">
    <property type="entry name" value="FN3"/>
    <property type="match status" value="1"/>
</dbReference>
<accession>A0A2S6HSI1</accession>
<evidence type="ECO:0000259" key="1">
    <source>
        <dbReference type="PROSITE" id="PS50853"/>
    </source>
</evidence>
<proteinExistence type="predicted"/>
<dbReference type="Pfam" id="PF01344">
    <property type="entry name" value="Kelch_1"/>
    <property type="match status" value="1"/>
</dbReference>
<gene>
    <name evidence="2" type="ORF">BXY41_106193</name>
</gene>
<dbReference type="Proteomes" id="UP000237749">
    <property type="component" value="Unassembled WGS sequence"/>
</dbReference>
<feature type="domain" description="Fibronectin type-III" evidence="1">
    <location>
        <begin position="73"/>
        <end position="165"/>
    </location>
</feature>
<name>A0A2S6HSI1_9FIRM</name>
<organism evidence="2 3">
    <name type="scientific">Lacrimispora xylanisolvens</name>
    <dbReference type="NCBI Taxonomy" id="384636"/>
    <lineage>
        <taxon>Bacteria</taxon>
        <taxon>Bacillati</taxon>
        <taxon>Bacillota</taxon>
        <taxon>Clostridia</taxon>
        <taxon>Lachnospirales</taxon>
        <taxon>Lachnospiraceae</taxon>
        <taxon>Lacrimispora</taxon>
    </lineage>
</organism>
<dbReference type="AlphaFoldDB" id="A0A2S6HSI1"/>
<dbReference type="InterPro" id="IPR003961">
    <property type="entry name" value="FN3_dom"/>
</dbReference>
<protein>
    <submittedName>
        <fullName evidence="2">Kelch motif protein</fullName>
    </submittedName>
</protein>
<sequence length="241" mass="26463">MNNRLLIRIATVIFMLVSVMFIGQVTAFADEVEPVWTELASMSTIRVSNTEQFQTEVIDGKIYAIGGINNSTEVYDPATATAGDSKVNLKWNTVTDATSYTVKRSTTAGGPYTTIATGITGTTYTDTDVTNGTTYYYVVTAIINGSEGWNSNEASATPQASTDQPTGNKALLVITMVTGERKEYEMTADKINDFVTWYNSKAASSPTFAIEKDYNKASFTARKDYIAYEQISNFEVNEYND</sequence>
<comment type="caution">
    <text evidence="2">The sequence shown here is derived from an EMBL/GenBank/DDBJ whole genome shotgun (WGS) entry which is preliminary data.</text>
</comment>
<dbReference type="InterPro" id="IPR036116">
    <property type="entry name" value="FN3_sf"/>
</dbReference>
<dbReference type="Gene3D" id="2.60.40.10">
    <property type="entry name" value="Immunoglobulins"/>
    <property type="match status" value="1"/>
</dbReference>
<reference evidence="2 3" key="1">
    <citation type="submission" date="2018-02" db="EMBL/GenBank/DDBJ databases">
        <title>Genomic Encyclopedia of Archaeal and Bacterial Type Strains, Phase II (KMG-II): from individual species to whole genera.</title>
        <authorList>
            <person name="Goeker M."/>
        </authorList>
    </citation>
    <scope>NUCLEOTIDE SEQUENCE [LARGE SCALE GENOMIC DNA]</scope>
    <source>
        <strain evidence="2 3">DSM 3808</strain>
    </source>
</reference>
<dbReference type="SUPFAM" id="SSF117281">
    <property type="entry name" value="Kelch motif"/>
    <property type="match status" value="1"/>
</dbReference>
<dbReference type="InterPro" id="IPR013783">
    <property type="entry name" value="Ig-like_fold"/>
</dbReference>
<evidence type="ECO:0000313" key="2">
    <source>
        <dbReference type="EMBL" id="PPK80603.1"/>
    </source>
</evidence>